<keyword evidence="9" id="KW-0472">Membrane</keyword>
<evidence type="ECO:0000256" key="6">
    <source>
        <dbReference type="ARBA" id="ARBA00022968"/>
    </source>
</evidence>
<evidence type="ECO:0000256" key="5">
    <source>
        <dbReference type="ARBA" id="ARBA00022692"/>
    </source>
</evidence>
<dbReference type="InterPro" id="IPR002659">
    <property type="entry name" value="Glyco_trans_31"/>
</dbReference>
<comment type="similarity">
    <text evidence="2 10">Belongs to the glycosyltransferase 31 family.</text>
</comment>
<dbReference type="PANTHER" id="PTHR11214">
    <property type="entry name" value="BETA-1,3-N-ACETYLGLUCOSAMINYLTRANSFERASE"/>
    <property type="match status" value="1"/>
</dbReference>
<keyword evidence="7" id="KW-1133">Transmembrane helix</keyword>
<keyword evidence="3 10" id="KW-0328">Glycosyltransferase</keyword>
<protein>
    <recommendedName>
        <fullName evidence="10">Hexosyltransferase</fullName>
        <ecNumber evidence="10">2.4.1.-</ecNumber>
    </recommendedName>
</protein>
<dbReference type="Proteomes" id="UP001642483">
    <property type="component" value="Unassembled WGS sequence"/>
</dbReference>
<evidence type="ECO:0000313" key="11">
    <source>
        <dbReference type="EMBL" id="CAK8687520.1"/>
    </source>
</evidence>
<keyword evidence="4" id="KW-0808">Transferase</keyword>
<evidence type="ECO:0000256" key="7">
    <source>
        <dbReference type="ARBA" id="ARBA00022989"/>
    </source>
</evidence>
<evidence type="ECO:0000256" key="3">
    <source>
        <dbReference type="ARBA" id="ARBA00022676"/>
    </source>
</evidence>
<dbReference type="PANTHER" id="PTHR11214:SF283">
    <property type="entry name" value="N-ACETYLLACTOSAMINIDE BETA-1,3-N-ACETYLGLUCOSAMINYLTRANSFERASE 4-LIKE"/>
    <property type="match status" value="1"/>
</dbReference>
<evidence type="ECO:0000256" key="9">
    <source>
        <dbReference type="ARBA" id="ARBA00023136"/>
    </source>
</evidence>
<evidence type="ECO:0000256" key="1">
    <source>
        <dbReference type="ARBA" id="ARBA00004323"/>
    </source>
</evidence>
<dbReference type="Pfam" id="PF01762">
    <property type="entry name" value="Galactosyl_T"/>
    <property type="match status" value="1"/>
</dbReference>
<evidence type="ECO:0000256" key="4">
    <source>
        <dbReference type="ARBA" id="ARBA00022679"/>
    </source>
</evidence>
<keyword evidence="6" id="KW-0735">Signal-anchor</keyword>
<gene>
    <name evidence="11" type="ORF">CVLEPA_LOCUS19589</name>
</gene>
<evidence type="ECO:0000313" key="12">
    <source>
        <dbReference type="Proteomes" id="UP001642483"/>
    </source>
</evidence>
<accession>A0ABP0G7E7</accession>
<evidence type="ECO:0000256" key="10">
    <source>
        <dbReference type="RuleBase" id="RU363063"/>
    </source>
</evidence>
<proteinExistence type="inferred from homology"/>
<reference evidence="11 12" key="1">
    <citation type="submission" date="2024-02" db="EMBL/GenBank/DDBJ databases">
        <authorList>
            <person name="Daric V."/>
            <person name="Darras S."/>
        </authorList>
    </citation>
    <scope>NUCLEOTIDE SEQUENCE [LARGE SCALE GENOMIC DNA]</scope>
</reference>
<organism evidence="11 12">
    <name type="scientific">Clavelina lepadiformis</name>
    <name type="common">Light-bulb sea squirt</name>
    <name type="synonym">Ascidia lepadiformis</name>
    <dbReference type="NCBI Taxonomy" id="159417"/>
    <lineage>
        <taxon>Eukaryota</taxon>
        <taxon>Metazoa</taxon>
        <taxon>Chordata</taxon>
        <taxon>Tunicata</taxon>
        <taxon>Ascidiacea</taxon>
        <taxon>Aplousobranchia</taxon>
        <taxon>Clavelinidae</taxon>
        <taxon>Clavelina</taxon>
    </lineage>
</organism>
<keyword evidence="8 10" id="KW-0333">Golgi apparatus</keyword>
<keyword evidence="5" id="KW-0812">Transmembrane</keyword>
<comment type="subcellular location">
    <subcellularLocation>
        <location evidence="1 10">Golgi apparatus membrane</location>
        <topology evidence="1 10">Single-pass type II membrane protein</topology>
    </subcellularLocation>
</comment>
<sequence length="153" mass="18326">MVTFVKSAAGNIDRRNLLRRTWASLGKIVQNNFYTVFIIGKPADKRQDNIREEVLKYRDMLQISNPEDYQIIGLKTLDRMKWASENLPFNCYYSTSDDDMWIDMLKLKELIDQYKMVVMEDDWPEFPIICTYKWWRGSVALLRMPQDKNFIPR</sequence>
<keyword evidence="12" id="KW-1185">Reference proteome</keyword>
<name>A0ABP0G7E7_CLALP</name>
<comment type="caution">
    <text evidence="11">The sequence shown here is derived from an EMBL/GenBank/DDBJ whole genome shotgun (WGS) entry which is preliminary data.</text>
</comment>
<dbReference type="EMBL" id="CAWYQH010000104">
    <property type="protein sequence ID" value="CAK8687520.1"/>
    <property type="molecule type" value="Genomic_DNA"/>
</dbReference>
<evidence type="ECO:0000256" key="2">
    <source>
        <dbReference type="ARBA" id="ARBA00008661"/>
    </source>
</evidence>
<dbReference type="EC" id="2.4.1.-" evidence="10"/>
<evidence type="ECO:0000256" key="8">
    <source>
        <dbReference type="ARBA" id="ARBA00023034"/>
    </source>
</evidence>